<keyword evidence="1" id="KW-0472">Membrane</keyword>
<comment type="caution">
    <text evidence="2">The sequence shown here is derived from an EMBL/GenBank/DDBJ whole genome shotgun (WGS) entry which is preliminary data.</text>
</comment>
<feature type="transmembrane region" description="Helical" evidence="1">
    <location>
        <begin position="51"/>
        <end position="70"/>
    </location>
</feature>
<accession>A0A926NNY4</accession>
<gene>
    <name evidence="2" type="ORF">IC621_13635</name>
</gene>
<evidence type="ECO:0000313" key="3">
    <source>
        <dbReference type="Proteomes" id="UP000626844"/>
    </source>
</evidence>
<keyword evidence="1" id="KW-0812">Transmembrane</keyword>
<proteinExistence type="predicted"/>
<protein>
    <submittedName>
        <fullName evidence="2">Uncharacterized protein</fullName>
    </submittedName>
</protein>
<dbReference type="EMBL" id="JACXAI010000017">
    <property type="protein sequence ID" value="MBD1381276.1"/>
    <property type="molecule type" value="Genomic_DNA"/>
</dbReference>
<evidence type="ECO:0000313" key="2">
    <source>
        <dbReference type="EMBL" id="MBD1381276.1"/>
    </source>
</evidence>
<reference evidence="2" key="1">
    <citation type="submission" date="2020-09" db="EMBL/GenBank/DDBJ databases">
        <title>A novel bacterium of genus Bacillus, isolated from South China Sea.</title>
        <authorList>
            <person name="Huang H."/>
            <person name="Mo K."/>
            <person name="Hu Y."/>
        </authorList>
    </citation>
    <scope>NUCLEOTIDE SEQUENCE</scope>
    <source>
        <strain evidence="2">IB182487</strain>
    </source>
</reference>
<evidence type="ECO:0000256" key="1">
    <source>
        <dbReference type="SAM" id="Phobius"/>
    </source>
</evidence>
<keyword evidence="3" id="KW-1185">Reference proteome</keyword>
<keyword evidence="1" id="KW-1133">Transmembrane helix</keyword>
<sequence length="74" mass="8392">MALAIVTLLILAGGLIFTLKMGKVVSARKSEYDTQLNEKIQEHPYLRNPIFIAYLVAAVIFVGFVLYFAWSHNY</sequence>
<dbReference type="Proteomes" id="UP000626844">
    <property type="component" value="Unassembled WGS sequence"/>
</dbReference>
<dbReference type="AlphaFoldDB" id="A0A926NNY4"/>
<name>A0A926NNY4_9BACI</name>
<organism evidence="2 3">
    <name type="scientific">Metabacillus arenae</name>
    <dbReference type="NCBI Taxonomy" id="2771434"/>
    <lineage>
        <taxon>Bacteria</taxon>
        <taxon>Bacillati</taxon>
        <taxon>Bacillota</taxon>
        <taxon>Bacilli</taxon>
        <taxon>Bacillales</taxon>
        <taxon>Bacillaceae</taxon>
        <taxon>Metabacillus</taxon>
    </lineage>
</organism>